<evidence type="ECO:0000256" key="1">
    <source>
        <dbReference type="SAM" id="MobiDB-lite"/>
    </source>
</evidence>
<feature type="region of interest" description="Disordered" evidence="1">
    <location>
        <begin position="1"/>
        <end position="23"/>
    </location>
</feature>
<gene>
    <name evidence="2" type="ORF">Plil01_001806700</name>
</gene>
<proteinExistence type="predicted"/>
<dbReference type="Proteomes" id="UP001165083">
    <property type="component" value="Unassembled WGS sequence"/>
</dbReference>
<dbReference type="OrthoDB" id="10693389at2759"/>
<dbReference type="EMBL" id="BSXW01012464">
    <property type="protein sequence ID" value="GMF65393.1"/>
    <property type="molecule type" value="Genomic_DNA"/>
</dbReference>
<organism evidence="2 3">
    <name type="scientific">Phytophthora lilii</name>
    <dbReference type="NCBI Taxonomy" id="2077276"/>
    <lineage>
        <taxon>Eukaryota</taxon>
        <taxon>Sar</taxon>
        <taxon>Stramenopiles</taxon>
        <taxon>Oomycota</taxon>
        <taxon>Peronosporomycetes</taxon>
        <taxon>Peronosporales</taxon>
        <taxon>Peronosporaceae</taxon>
        <taxon>Phytophthora</taxon>
    </lineage>
</organism>
<dbReference type="AlphaFoldDB" id="A0A9W6YIZ6"/>
<reference evidence="2" key="1">
    <citation type="submission" date="2023-04" db="EMBL/GenBank/DDBJ databases">
        <title>Phytophthora lilii NBRC 32176.</title>
        <authorList>
            <person name="Ichikawa N."/>
            <person name="Sato H."/>
            <person name="Tonouchi N."/>
        </authorList>
    </citation>
    <scope>NUCLEOTIDE SEQUENCE</scope>
    <source>
        <strain evidence="2">NBRC 32176</strain>
    </source>
</reference>
<accession>A0A9W6YIZ6</accession>
<name>A0A9W6YIZ6_9STRA</name>
<feature type="compositionally biased region" description="Polar residues" evidence="1">
    <location>
        <begin position="1"/>
        <end position="17"/>
    </location>
</feature>
<keyword evidence="3" id="KW-1185">Reference proteome</keyword>
<protein>
    <submittedName>
        <fullName evidence="2">Unnamed protein product</fullName>
    </submittedName>
</protein>
<comment type="caution">
    <text evidence="2">The sequence shown here is derived from an EMBL/GenBank/DDBJ whole genome shotgun (WGS) entry which is preliminary data.</text>
</comment>
<evidence type="ECO:0000313" key="2">
    <source>
        <dbReference type="EMBL" id="GMF65393.1"/>
    </source>
</evidence>
<evidence type="ECO:0000313" key="3">
    <source>
        <dbReference type="Proteomes" id="UP001165083"/>
    </source>
</evidence>
<sequence length="215" mass="24721">MSAPSSTAMVSNTSSKAQGARRSKIYSSVSIKDEVLRELWRTTVREQWKREQQRRRMVRWRLNKKERVAEMLLERQELEKVLQTRVQEARVASDKKAPQTMDEALRLVTIESAALMRENLILQEAIDHHVKLENSLQLDAQKLMTQQCPPDAAKMKTGASAAAAKWTPQIEDDGGWCVVFQDGAPSFHFHPFSREQVDQIRTRHEKILMKSSTHA</sequence>